<protein>
    <submittedName>
        <fullName evidence="3">DUF2807 domain-containing protein</fullName>
    </submittedName>
</protein>
<dbReference type="EMBL" id="JAOYOD010000001">
    <property type="protein sequence ID" value="MCV9386426.1"/>
    <property type="molecule type" value="Genomic_DNA"/>
</dbReference>
<sequence>MKTSKKILLTFTGVLIALLICGMMLLRSDLEALPNIGYEYETVSSNQFHSIKVDGNWSIKLRQRAQHKVEVEGRAKDIMNKLFKVDNGVLMITKHENPENQALHLRISSPLINKIDASNGTEIYMDGFDSDSLEIRLENNSSFISSENMLEKTTIETSGNSWIQLIDDPMK</sequence>
<evidence type="ECO:0000256" key="1">
    <source>
        <dbReference type="SAM" id="Phobius"/>
    </source>
</evidence>
<keyword evidence="1" id="KW-0472">Membrane</keyword>
<feature type="transmembrane region" description="Helical" evidence="1">
    <location>
        <begin position="7"/>
        <end position="26"/>
    </location>
</feature>
<gene>
    <name evidence="3" type="ORF">N7U62_07110</name>
</gene>
<evidence type="ECO:0000259" key="2">
    <source>
        <dbReference type="Pfam" id="PF10988"/>
    </source>
</evidence>
<keyword evidence="4" id="KW-1185">Reference proteome</keyword>
<comment type="caution">
    <text evidence="3">The sequence shown here is derived from an EMBL/GenBank/DDBJ whole genome shotgun (WGS) entry which is preliminary data.</text>
</comment>
<dbReference type="InterPro" id="IPR021255">
    <property type="entry name" value="DUF2807"/>
</dbReference>
<dbReference type="RefSeq" id="WP_264137217.1">
    <property type="nucleotide sequence ID" value="NZ_JAOYOD010000001.1"/>
</dbReference>
<dbReference type="Pfam" id="PF10988">
    <property type="entry name" value="DUF2807"/>
    <property type="match status" value="1"/>
</dbReference>
<evidence type="ECO:0000313" key="3">
    <source>
        <dbReference type="EMBL" id="MCV9386426.1"/>
    </source>
</evidence>
<accession>A0ABT3CRT9</accession>
<reference evidence="3 4" key="1">
    <citation type="submission" date="2022-10" db="EMBL/GenBank/DDBJ databases">
        <title>Comparative genomics and taxonomic characterization of three novel marine species of genus Reichenbachiella exhibiting antioxidant and polysaccharide degradation activities.</title>
        <authorList>
            <person name="Muhammad N."/>
            <person name="Lee Y.-J."/>
            <person name="Ko J."/>
            <person name="Kim S.-G."/>
        </authorList>
    </citation>
    <scope>NUCLEOTIDE SEQUENCE [LARGE SCALE GENOMIC DNA]</scope>
    <source>
        <strain evidence="3 4">ABR2-5</strain>
    </source>
</reference>
<dbReference type="Gene3D" id="2.160.20.120">
    <property type="match status" value="1"/>
</dbReference>
<name>A0ABT3CRT9_9BACT</name>
<feature type="domain" description="Putative auto-transporter adhesin head GIN" evidence="2">
    <location>
        <begin position="48"/>
        <end position="164"/>
    </location>
</feature>
<proteinExistence type="predicted"/>
<organism evidence="3 4">
    <name type="scientific">Reichenbachiella ulvae</name>
    <dbReference type="NCBI Taxonomy" id="2980104"/>
    <lineage>
        <taxon>Bacteria</taxon>
        <taxon>Pseudomonadati</taxon>
        <taxon>Bacteroidota</taxon>
        <taxon>Cytophagia</taxon>
        <taxon>Cytophagales</taxon>
        <taxon>Reichenbachiellaceae</taxon>
        <taxon>Reichenbachiella</taxon>
    </lineage>
</organism>
<dbReference type="Proteomes" id="UP001300692">
    <property type="component" value="Unassembled WGS sequence"/>
</dbReference>
<keyword evidence="1" id="KW-1133">Transmembrane helix</keyword>
<keyword evidence="1" id="KW-0812">Transmembrane</keyword>
<evidence type="ECO:0000313" key="4">
    <source>
        <dbReference type="Proteomes" id="UP001300692"/>
    </source>
</evidence>